<protein>
    <submittedName>
        <fullName evidence="3">Universal stress protein</fullName>
    </submittedName>
</protein>
<dbReference type="PANTHER" id="PTHR46268">
    <property type="entry name" value="STRESS RESPONSE PROTEIN NHAX"/>
    <property type="match status" value="1"/>
</dbReference>
<dbReference type="KEGG" id="halg:HUG10_00030"/>
<dbReference type="CDD" id="cd00293">
    <property type="entry name" value="USP-like"/>
    <property type="match status" value="1"/>
</dbReference>
<comment type="similarity">
    <text evidence="1">Belongs to the universal stress protein A family.</text>
</comment>
<proteinExistence type="inferred from homology"/>
<dbReference type="PANTHER" id="PTHR46268:SF6">
    <property type="entry name" value="UNIVERSAL STRESS PROTEIN UP12"/>
    <property type="match status" value="1"/>
</dbReference>
<keyword evidence="4" id="KW-1185">Reference proteome</keyword>
<evidence type="ECO:0000259" key="2">
    <source>
        <dbReference type="Pfam" id="PF00582"/>
    </source>
</evidence>
<dbReference type="EMBL" id="CP058529">
    <property type="protein sequence ID" value="QLG26028.1"/>
    <property type="molecule type" value="Genomic_DNA"/>
</dbReference>
<dbReference type="InterPro" id="IPR014729">
    <property type="entry name" value="Rossmann-like_a/b/a_fold"/>
</dbReference>
<organism evidence="3 4">
    <name type="scientific">Halorarum halophilum</name>
    <dbReference type="NCBI Taxonomy" id="2743090"/>
    <lineage>
        <taxon>Archaea</taxon>
        <taxon>Methanobacteriati</taxon>
        <taxon>Methanobacteriota</taxon>
        <taxon>Stenosarchaea group</taxon>
        <taxon>Halobacteria</taxon>
        <taxon>Halobacteriales</taxon>
        <taxon>Haloferacaceae</taxon>
        <taxon>Halorarum</taxon>
    </lineage>
</organism>
<dbReference type="Gene3D" id="3.40.50.620">
    <property type="entry name" value="HUPs"/>
    <property type="match status" value="1"/>
</dbReference>
<gene>
    <name evidence="3" type="ORF">HUG10_00030</name>
</gene>
<name>A0A7D5GCM4_9EURY</name>
<accession>A0A7D5GCM4</accession>
<dbReference type="InterPro" id="IPR006016">
    <property type="entry name" value="UspA"/>
</dbReference>
<dbReference type="GeneID" id="56027173"/>
<dbReference type="AlphaFoldDB" id="A0A7D5GCM4"/>
<sequence length="145" mass="15800">MYSTVLLPTDGSEGAAVGVDVGLRLAARHDATVHALFVIDERYVRREYDHVVEKAEREAEAALDAVGDRADEIGVRVEKHVRWGVPHEEILAAIDAYGADLVTMGTHGRTGIDRLVHLGSVTERVVRLAPVQVLTVPLGRRSSDD</sequence>
<dbReference type="RefSeq" id="WP_179167603.1">
    <property type="nucleotide sequence ID" value="NZ_CP058529.1"/>
</dbReference>
<dbReference type="Proteomes" id="UP000509750">
    <property type="component" value="Chromosome"/>
</dbReference>
<evidence type="ECO:0000256" key="1">
    <source>
        <dbReference type="ARBA" id="ARBA00008791"/>
    </source>
</evidence>
<dbReference type="PRINTS" id="PR01438">
    <property type="entry name" value="UNVRSLSTRESS"/>
</dbReference>
<evidence type="ECO:0000313" key="4">
    <source>
        <dbReference type="Proteomes" id="UP000509750"/>
    </source>
</evidence>
<dbReference type="OrthoDB" id="105697at2157"/>
<dbReference type="SUPFAM" id="SSF52402">
    <property type="entry name" value="Adenine nucleotide alpha hydrolases-like"/>
    <property type="match status" value="1"/>
</dbReference>
<reference evidence="3 4" key="1">
    <citation type="submission" date="2020-07" db="EMBL/GenBank/DDBJ databases">
        <title>Gai3-2, isolated from salt lake.</title>
        <authorList>
            <person name="Cui H."/>
            <person name="Shi X."/>
        </authorList>
    </citation>
    <scope>NUCLEOTIDE SEQUENCE [LARGE SCALE GENOMIC DNA]</scope>
    <source>
        <strain evidence="3 4">Gai3-2</strain>
    </source>
</reference>
<dbReference type="InterPro" id="IPR006015">
    <property type="entry name" value="Universal_stress_UspA"/>
</dbReference>
<feature type="domain" description="UspA" evidence="2">
    <location>
        <begin position="1"/>
        <end position="137"/>
    </location>
</feature>
<evidence type="ECO:0000313" key="3">
    <source>
        <dbReference type="EMBL" id="QLG26028.1"/>
    </source>
</evidence>
<dbReference type="Pfam" id="PF00582">
    <property type="entry name" value="Usp"/>
    <property type="match status" value="1"/>
</dbReference>